<feature type="transmembrane region" description="Helical" evidence="2">
    <location>
        <begin position="857"/>
        <end position="874"/>
    </location>
</feature>
<organism evidence="3 4">
    <name type="scientific">Leishmania martiniquensis</name>
    <dbReference type="NCBI Taxonomy" id="1580590"/>
    <lineage>
        <taxon>Eukaryota</taxon>
        <taxon>Discoba</taxon>
        <taxon>Euglenozoa</taxon>
        <taxon>Kinetoplastea</taxon>
        <taxon>Metakinetoplastina</taxon>
        <taxon>Trypanosomatida</taxon>
        <taxon>Trypanosomatidae</taxon>
        <taxon>Leishmaniinae</taxon>
        <taxon>Leishmania</taxon>
    </lineage>
</organism>
<gene>
    <name evidence="3" type="ORF">LSCM1_00914</name>
</gene>
<feature type="transmembrane region" description="Helical" evidence="2">
    <location>
        <begin position="59"/>
        <end position="84"/>
    </location>
</feature>
<comment type="caution">
    <text evidence="3">The sequence shown here is derived from an EMBL/GenBank/DDBJ whole genome shotgun (WGS) entry which is preliminary data.</text>
</comment>
<feature type="transmembrane region" description="Helical" evidence="2">
    <location>
        <begin position="541"/>
        <end position="565"/>
    </location>
</feature>
<keyword evidence="2" id="KW-1133">Transmembrane helix</keyword>
<feature type="transmembrane region" description="Helical" evidence="2">
    <location>
        <begin position="572"/>
        <end position="592"/>
    </location>
</feature>
<feature type="transmembrane region" description="Helical" evidence="2">
    <location>
        <begin position="766"/>
        <end position="791"/>
    </location>
</feature>
<keyword evidence="4" id="KW-1185">Reference proteome</keyword>
<keyword evidence="2" id="KW-0812">Transmembrane</keyword>
<feature type="transmembrane region" description="Helical" evidence="2">
    <location>
        <begin position="96"/>
        <end position="120"/>
    </location>
</feature>
<sequence>MPLIRCDEATVYVCASLLCSVVAVLAAARALLYALGVLVLCLARDGQFSPLLEHGVCTVALFAAILLFGDASALLTWLVLLATATSGACCWSRRSFRWIGVGSFVLYSLAMMHVVGPALVQEVDLSTREWFTLAQGQRVLIPPLSPLPRAADELLSSQPSLPTLCIYSYYDRVKIEGSASPLALSTGSAASLGLPLSWSQGLWGASGSHESATKRSGRDRRTPGAELPLPTYRIVATGDSTQISHYARGINTTAPTIARSDRIQLVGRHAAIRHTHVYCLIPEKGVHPMPQPAADAPWLENSLCLLLRGGTVLRNVTIHWAVDHSRSSAPPASAEEVRAQSSSRSSPYAWRSLHVGTHAEQRCVDVQAQLQRDLGVTVSSLLIECADELDIAKLPPLFVSKAPLLVWLGWQLPGYAHRAQETLAFFSSHVAAPAAATSVKLAQMSCKMASTLGRQCGVWLAMMAPYVKRGAVQAAVFAEGALCGLSARPEGLIGTGEGSGGSVREALLRAVGAPLSQCTAFARTHATHSAFRAGAQARTSIVAVASTILDALDLVPGLWSMYAWAWRAEYRVTLWAVAALQQVFYFVFYAALQPTARVLIIAAQCVATLAPSAVILLCYLRRGIPQLRILAYLERLCASMWALEKYVWRYEWSLLHLMIAFLAAKCEMAVYVCVKYTVVVGGWAISLVRRYNKTSFSTHMAVVLLQTALLGIAIRNELKKSVMVEQPQGTPARSLLTRYLPASTAAWLSPGSFVKRFSGFWMLVRAHLFACMWYLLLHVVAAIVLIGLSVLPFASKLYALSLHYVLPWLSCQYFLAFFSRDVPPLRDVAVYFVGRMAVTTVLQDTVGDFLYHVLKDLFIAVGLIGGLTLLLWAWPQRAALAKQVATAITDGLQASPMPACVSTTTSAESSEAKSRAVETAAEDEEAQKRDVPVTMQVGLSDTT</sequence>
<dbReference type="GeneID" id="92511053"/>
<feature type="transmembrane region" description="Helical" evidence="2">
    <location>
        <begin position="700"/>
        <end position="716"/>
    </location>
</feature>
<feature type="transmembrane region" description="Helical" evidence="2">
    <location>
        <begin position="668"/>
        <end position="688"/>
    </location>
</feature>
<dbReference type="AlphaFoldDB" id="A0A836GYR5"/>
<proteinExistence type="predicted"/>
<reference evidence="4" key="1">
    <citation type="journal article" date="2021" name="Microbiol. Resour. Announc.">
        <title>LGAAP: Leishmaniinae Genome Assembly and Annotation Pipeline.</title>
        <authorList>
            <person name="Almutairi H."/>
            <person name="Urbaniak M.D."/>
            <person name="Bates M.D."/>
            <person name="Jariyapan N."/>
            <person name="Kwakye-Nuako G."/>
            <person name="Thomaz-Soccol V."/>
            <person name="Al-Salem W.S."/>
            <person name="Dillon R.J."/>
            <person name="Bates P.A."/>
            <person name="Gatherer D."/>
        </authorList>
    </citation>
    <scope>NUCLEOTIDE SEQUENCE [LARGE SCALE GENOMIC DNA]</scope>
</reference>
<feature type="region of interest" description="Disordered" evidence="1">
    <location>
        <begin position="904"/>
        <end position="943"/>
    </location>
</feature>
<dbReference type="KEGG" id="lmat:92511053"/>
<reference evidence="4" key="2">
    <citation type="journal article" date="2021" name="Sci. Data">
        <title>Chromosome-scale genome sequencing, assembly and annotation of six genomes from subfamily Leishmaniinae.</title>
        <authorList>
            <person name="Almutairi H."/>
            <person name="Urbaniak M.D."/>
            <person name="Bates M.D."/>
            <person name="Jariyapan N."/>
            <person name="Kwakye-Nuako G."/>
            <person name="Thomaz Soccol V."/>
            <person name="Al-Salem W.S."/>
            <person name="Dillon R.J."/>
            <person name="Bates P.A."/>
            <person name="Gatherer D."/>
        </authorList>
    </citation>
    <scope>NUCLEOTIDE SEQUENCE [LARGE SCALE GENOMIC DNA]</scope>
</reference>
<evidence type="ECO:0000256" key="2">
    <source>
        <dbReference type="SAM" id="Phobius"/>
    </source>
</evidence>
<dbReference type="EMBL" id="JAFEUZ010000035">
    <property type="protein sequence ID" value="KAG5466738.1"/>
    <property type="molecule type" value="Genomic_DNA"/>
</dbReference>
<dbReference type="OrthoDB" id="273623at2759"/>
<keyword evidence="2" id="KW-0472">Membrane</keyword>
<name>A0A836GYR5_9TRYP</name>
<feature type="region of interest" description="Disordered" evidence="1">
    <location>
        <begin position="204"/>
        <end position="224"/>
    </location>
</feature>
<feature type="transmembrane region" description="Helical" evidence="2">
    <location>
        <begin position="598"/>
        <end position="620"/>
    </location>
</feature>
<protein>
    <submittedName>
        <fullName evidence="3">Uncharacterized protein</fullName>
    </submittedName>
</protein>
<feature type="transmembrane region" description="Helical" evidence="2">
    <location>
        <begin position="12"/>
        <end position="39"/>
    </location>
</feature>
<dbReference type="Proteomes" id="UP000673552">
    <property type="component" value="Unassembled WGS sequence"/>
</dbReference>
<dbReference type="RefSeq" id="XP_067174646.1">
    <property type="nucleotide sequence ID" value="XM_067318541.1"/>
</dbReference>
<accession>A0A836GYR5</accession>
<evidence type="ECO:0000256" key="1">
    <source>
        <dbReference type="SAM" id="MobiDB-lite"/>
    </source>
</evidence>
<evidence type="ECO:0000313" key="3">
    <source>
        <dbReference type="EMBL" id="KAG5466738.1"/>
    </source>
</evidence>
<evidence type="ECO:0000313" key="4">
    <source>
        <dbReference type="Proteomes" id="UP000673552"/>
    </source>
</evidence>